<evidence type="ECO:0000313" key="1">
    <source>
        <dbReference type="EMBL" id="PZO36563.1"/>
    </source>
</evidence>
<evidence type="ECO:0000313" key="2">
    <source>
        <dbReference type="Proteomes" id="UP000249081"/>
    </source>
</evidence>
<organism evidence="1 2">
    <name type="scientific">Shackletoniella antarctica</name>
    <dbReference type="NCBI Taxonomy" id="268115"/>
    <lineage>
        <taxon>Bacteria</taxon>
        <taxon>Bacillati</taxon>
        <taxon>Cyanobacteriota</taxon>
        <taxon>Cyanophyceae</taxon>
        <taxon>Oculatellales</taxon>
        <taxon>Oculatellaceae</taxon>
        <taxon>Shackletoniella</taxon>
    </lineage>
</organism>
<protein>
    <submittedName>
        <fullName evidence="1">Uncharacterized protein</fullName>
    </submittedName>
</protein>
<name>A0A2W4VUN0_9CYAN</name>
<comment type="caution">
    <text evidence="1">The sequence shown here is derived from an EMBL/GenBank/DDBJ whole genome shotgun (WGS) entry which is preliminary data.</text>
</comment>
<accession>A0A2W4VUN0</accession>
<dbReference type="EMBL" id="QBMN01000139">
    <property type="protein sequence ID" value="PZO36563.1"/>
    <property type="molecule type" value="Genomic_DNA"/>
</dbReference>
<reference evidence="1 2" key="2">
    <citation type="submission" date="2018-06" db="EMBL/GenBank/DDBJ databases">
        <title>Metagenomic assembly of (sub)arctic Cyanobacteria and their associated microbiome from non-axenic cultures.</title>
        <authorList>
            <person name="Baurain D."/>
        </authorList>
    </citation>
    <scope>NUCLEOTIDE SEQUENCE [LARGE SCALE GENOMIC DNA]</scope>
    <source>
        <strain evidence="1">ULC041bin1</strain>
    </source>
</reference>
<dbReference type="AlphaFoldDB" id="A0A2W4VUN0"/>
<reference evidence="2" key="1">
    <citation type="submission" date="2018-04" db="EMBL/GenBank/DDBJ databases">
        <authorList>
            <person name="Cornet L."/>
        </authorList>
    </citation>
    <scope>NUCLEOTIDE SEQUENCE [LARGE SCALE GENOMIC DNA]</scope>
</reference>
<proteinExistence type="predicted"/>
<dbReference type="Proteomes" id="UP000249081">
    <property type="component" value="Unassembled WGS sequence"/>
</dbReference>
<gene>
    <name evidence="1" type="ORF">DCF17_17045</name>
</gene>
<sequence>MTVGNPASDPAFVPLRELRSLLLKAHKILMDAEKDRYETSHGPIANKGDYLRLVLSHEQFSWLRPISQLIVQMDEVLMARQPQPLERAPELLDQARHLLYDSEIGQAFQDRSETVACHNPEMVAVAQRLHELMHADQ</sequence>